<keyword evidence="3" id="KW-0731">Sigma factor</keyword>
<reference evidence="9 10" key="1">
    <citation type="submission" date="2019-09" db="EMBL/GenBank/DDBJ databases">
        <title>Serinicoccus pratensis sp. nov., isolated from meadow soil.</title>
        <authorList>
            <person name="Zhang W."/>
        </authorList>
    </citation>
    <scope>NUCLEOTIDE SEQUENCE [LARGE SCALE GENOMIC DNA]</scope>
    <source>
        <strain evidence="9 10">W204</strain>
    </source>
</reference>
<dbReference type="Gene3D" id="1.10.1740.10">
    <property type="match status" value="1"/>
</dbReference>
<keyword evidence="2" id="KW-0805">Transcription regulation</keyword>
<proteinExistence type="inferred from homology"/>
<dbReference type="Pfam" id="PF04545">
    <property type="entry name" value="Sigma70_r4"/>
    <property type="match status" value="1"/>
</dbReference>
<evidence type="ECO:0000256" key="3">
    <source>
        <dbReference type="ARBA" id="ARBA00023082"/>
    </source>
</evidence>
<organism evidence="9 10">
    <name type="scientific">Ornithinimicrobium pratense</name>
    <dbReference type="NCBI Taxonomy" id="2593973"/>
    <lineage>
        <taxon>Bacteria</taxon>
        <taxon>Bacillati</taxon>
        <taxon>Actinomycetota</taxon>
        <taxon>Actinomycetes</taxon>
        <taxon>Micrococcales</taxon>
        <taxon>Ornithinimicrobiaceae</taxon>
        <taxon>Ornithinimicrobium</taxon>
    </lineage>
</organism>
<evidence type="ECO:0000259" key="8">
    <source>
        <dbReference type="Pfam" id="PF04545"/>
    </source>
</evidence>
<dbReference type="InterPro" id="IPR013324">
    <property type="entry name" value="RNA_pol_sigma_r3/r4-like"/>
</dbReference>
<dbReference type="InterPro" id="IPR039425">
    <property type="entry name" value="RNA_pol_sigma-70-like"/>
</dbReference>
<dbReference type="GO" id="GO:0003677">
    <property type="term" value="F:DNA binding"/>
    <property type="evidence" value="ECO:0007669"/>
    <property type="project" value="UniProtKB-KW"/>
</dbReference>
<sequence>MTSHPAQPPGSDPSTAGAARSSGAAPLDSLLGQVGRGDRAAFADLYDAVAPRLYGLAQRVVRDAAIAEEVTQEVFLQVWREADRFSPARGSALAWLLTLTHRRSVDRVRSEQAQSDRLHRYESHVTSVPYDTTAEEAVGRVEAGRVRTALDLVGEPHRTALQLAYLEGLTHREVAQQTGVPLGTAKTRIRDGLHKIRHAMTGGEQ</sequence>
<evidence type="ECO:0000256" key="5">
    <source>
        <dbReference type="ARBA" id="ARBA00023163"/>
    </source>
</evidence>
<dbReference type="SUPFAM" id="SSF88946">
    <property type="entry name" value="Sigma2 domain of RNA polymerase sigma factors"/>
    <property type="match status" value="1"/>
</dbReference>
<dbReference type="NCBIfam" id="TIGR02937">
    <property type="entry name" value="sigma70-ECF"/>
    <property type="match status" value="1"/>
</dbReference>
<feature type="compositionally biased region" description="Pro residues" evidence="6">
    <location>
        <begin position="1"/>
        <end position="11"/>
    </location>
</feature>
<feature type="region of interest" description="Disordered" evidence="6">
    <location>
        <begin position="1"/>
        <end position="23"/>
    </location>
</feature>
<evidence type="ECO:0000256" key="6">
    <source>
        <dbReference type="SAM" id="MobiDB-lite"/>
    </source>
</evidence>
<keyword evidence="4" id="KW-0238">DNA-binding</keyword>
<evidence type="ECO:0000256" key="2">
    <source>
        <dbReference type="ARBA" id="ARBA00023015"/>
    </source>
</evidence>
<dbReference type="InterPro" id="IPR007630">
    <property type="entry name" value="RNA_pol_sigma70_r4"/>
</dbReference>
<dbReference type="AlphaFoldDB" id="A0A5J6VAX4"/>
<accession>A0A5J6VAX4</accession>
<dbReference type="Pfam" id="PF04542">
    <property type="entry name" value="Sigma70_r2"/>
    <property type="match status" value="1"/>
</dbReference>
<dbReference type="SUPFAM" id="SSF88659">
    <property type="entry name" value="Sigma3 and sigma4 domains of RNA polymerase sigma factors"/>
    <property type="match status" value="1"/>
</dbReference>
<dbReference type="InterPro" id="IPR007627">
    <property type="entry name" value="RNA_pol_sigma70_r2"/>
</dbReference>
<evidence type="ECO:0000256" key="1">
    <source>
        <dbReference type="ARBA" id="ARBA00010641"/>
    </source>
</evidence>
<dbReference type="PANTHER" id="PTHR43133">
    <property type="entry name" value="RNA POLYMERASE ECF-TYPE SIGMA FACTO"/>
    <property type="match status" value="1"/>
</dbReference>
<dbReference type="InterPro" id="IPR013325">
    <property type="entry name" value="RNA_pol_sigma_r2"/>
</dbReference>
<protein>
    <submittedName>
        <fullName evidence="9">Sigma-70 family RNA polymerase sigma factor</fullName>
    </submittedName>
</protein>
<dbReference type="Proteomes" id="UP000326546">
    <property type="component" value="Chromosome"/>
</dbReference>
<feature type="domain" description="RNA polymerase sigma-70 region 2" evidence="7">
    <location>
        <begin position="45"/>
        <end position="112"/>
    </location>
</feature>
<dbReference type="NCBIfam" id="NF007228">
    <property type="entry name" value="PRK09646.1"/>
    <property type="match status" value="1"/>
</dbReference>
<dbReference type="GO" id="GO:0016987">
    <property type="term" value="F:sigma factor activity"/>
    <property type="evidence" value="ECO:0007669"/>
    <property type="project" value="UniProtKB-KW"/>
</dbReference>
<dbReference type="OrthoDB" id="9784272at2"/>
<dbReference type="GO" id="GO:0006352">
    <property type="term" value="P:DNA-templated transcription initiation"/>
    <property type="evidence" value="ECO:0007669"/>
    <property type="project" value="InterPro"/>
</dbReference>
<keyword evidence="10" id="KW-1185">Reference proteome</keyword>
<name>A0A5J6VAX4_9MICO</name>
<evidence type="ECO:0000256" key="4">
    <source>
        <dbReference type="ARBA" id="ARBA00023125"/>
    </source>
</evidence>
<dbReference type="PANTHER" id="PTHR43133:SF66">
    <property type="entry name" value="ECF RNA POLYMERASE SIGMA FACTOR SIGK"/>
    <property type="match status" value="1"/>
</dbReference>
<dbReference type="InterPro" id="IPR014284">
    <property type="entry name" value="RNA_pol_sigma-70_dom"/>
</dbReference>
<keyword evidence="5" id="KW-0804">Transcription</keyword>
<dbReference type="KEGG" id="serw:FY030_14195"/>
<dbReference type="Gene3D" id="1.10.10.10">
    <property type="entry name" value="Winged helix-like DNA-binding domain superfamily/Winged helix DNA-binding domain"/>
    <property type="match status" value="1"/>
</dbReference>
<evidence type="ECO:0000313" key="9">
    <source>
        <dbReference type="EMBL" id="QFG70362.1"/>
    </source>
</evidence>
<dbReference type="CDD" id="cd06171">
    <property type="entry name" value="Sigma70_r4"/>
    <property type="match status" value="1"/>
</dbReference>
<gene>
    <name evidence="9" type="ORF">FY030_14195</name>
</gene>
<feature type="domain" description="RNA polymerase sigma-70 region 4" evidence="8">
    <location>
        <begin position="154"/>
        <end position="198"/>
    </location>
</feature>
<dbReference type="EMBL" id="CP044427">
    <property type="protein sequence ID" value="QFG70362.1"/>
    <property type="molecule type" value="Genomic_DNA"/>
</dbReference>
<evidence type="ECO:0000313" key="10">
    <source>
        <dbReference type="Proteomes" id="UP000326546"/>
    </source>
</evidence>
<comment type="similarity">
    <text evidence="1">Belongs to the sigma-70 factor family. ECF subfamily.</text>
</comment>
<evidence type="ECO:0000259" key="7">
    <source>
        <dbReference type="Pfam" id="PF04542"/>
    </source>
</evidence>
<dbReference type="InterPro" id="IPR036388">
    <property type="entry name" value="WH-like_DNA-bd_sf"/>
</dbReference>